<dbReference type="AlphaFoldDB" id="A0A9P0JXL4"/>
<accession>A0A9P0JXL4</accession>
<keyword evidence="2" id="KW-0479">Metal-binding</keyword>
<dbReference type="OrthoDB" id="6744827at2759"/>
<gene>
    <name evidence="4" type="ORF">ACAOBT_LOCUS3132</name>
</gene>
<evidence type="ECO:0000259" key="3">
    <source>
        <dbReference type="Pfam" id="PF13359"/>
    </source>
</evidence>
<name>A0A9P0JXL4_ACAOB</name>
<dbReference type="GO" id="GO:0046872">
    <property type="term" value="F:metal ion binding"/>
    <property type="evidence" value="ECO:0007669"/>
    <property type="project" value="UniProtKB-KW"/>
</dbReference>
<dbReference type="InterPro" id="IPR027806">
    <property type="entry name" value="HARBI1_dom"/>
</dbReference>
<evidence type="ECO:0000313" key="5">
    <source>
        <dbReference type="Proteomes" id="UP001152888"/>
    </source>
</evidence>
<protein>
    <recommendedName>
        <fullName evidence="3">DDE Tnp4 domain-containing protein</fullName>
    </recommendedName>
</protein>
<evidence type="ECO:0000256" key="1">
    <source>
        <dbReference type="ARBA" id="ARBA00001968"/>
    </source>
</evidence>
<dbReference type="EMBL" id="CAKOFQ010006681">
    <property type="protein sequence ID" value="CAH1959350.1"/>
    <property type="molecule type" value="Genomic_DNA"/>
</dbReference>
<reference evidence="4" key="1">
    <citation type="submission" date="2022-03" db="EMBL/GenBank/DDBJ databases">
        <authorList>
            <person name="Sayadi A."/>
        </authorList>
    </citation>
    <scope>NUCLEOTIDE SEQUENCE</scope>
</reference>
<organism evidence="4 5">
    <name type="scientific">Acanthoscelides obtectus</name>
    <name type="common">Bean weevil</name>
    <name type="synonym">Bruchus obtectus</name>
    <dbReference type="NCBI Taxonomy" id="200917"/>
    <lineage>
        <taxon>Eukaryota</taxon>
        <taxon>Metazoa</taxon>
        <taxon>Ecdysozoa</taxon>
        <taxon>Arthropoda</taxon>
        <taxon>Hexapoda</taxon>
        <taxon>Insecta</taxon>
        <taxon>Pterygota</taxon>
        <taxon>Neoptera</taxon>
        <taxon>Endopterygota</taxon>
        <taxon>Coleoptera</taxon>
        <taxon>Polyphaga</taxon>
        <taxon>Cucujiformia</taxon>
        <taxon>Chrysomeloidea</taxon>
        <taxon>Chrysomelidae</taxon>
        <taxon>Bruchinae</taxon>
        <taxon>Bruchini</taxon>
        <taxon>Acanthoscelides</taxon>
    </lineage>
</organism>
<evidence type="ECO:0000313" key="4">
    <source>
        <dbReference type="EMBL" id="CAH1959350.1"/>
    </source>
</evidence>
<dbReference type="Proteomes" id="UP001152888">
    <property type="component" value="Unassembled WGS sequence"/>
</dbReference>
<evidence type="ECO:0000256" key="2">
    <source>
        <dbReference type="ARBA" id="ARBA00022723"/>
    </source>
</evidence>
<proteinExistence type="predicted"/>
<feature type="domain" description="DDE Tnp4" evidence="3">
    <location>
        <begin position="1"/>
        <end position="38"/>
    </location>
</feature>
<sequence length="86" mass="10347">MERCFGQLKQRFPILHNKIRIDTEKVPSLVMSCLILHNVAKHLNDEDFAVDWVRLSLWLLECNQRFFVGNLPQQHLKFKIYAIYIY</sequence>
<dbReference type="Pfam" id="PF13359">
    <property type="entry name" value="DDE_Tnp_4"/>
    <property type="match status" value="1"/>
</dbReference>
<comment type="cofactor">
    <cofactor evidence="1">
        <name>a divalent metal cation</name>
        <dbReference type="ChEBI" id="CHEBI:60240"/>
    </cofactor>
</comment>
<keyword evidence="5" id="KW-1185">Reference proteome</keyword>
<comment type="caution">
    <text evidence="4">The sequence shown here is derived from an EMBL/GenBank/DDBJ whole genome shotgun (WGS) entry which is preliminary data.</text>
</comment>